<dbReference type="Pfam" id="PF00005">
    <property type="entry name" value="ABC_tran"/>
    <property type="match status" value="1"/>
</dbReference>
<dbReference type="SMART" id="SM00382">
    <property type="entry name" value="AAA"/>
    <property type="match status" value="1"/>
</dbReference>
<evidence type="ECO:0000256" key="2">
    <source>
        <dbReference type="ARBA" id="ARBA00022592"/>
    </source>
</evidence>
<keyword evidence="2" id="KW-0592">Phosphate transport</keyword>
<feature type="domain" description="ABC transporter" evidence="6">
    <location>
        <begin position="51"/>
        <end position="292"/>
    </location>
</feature>
<dbReference type="InterPro" id="IPR003439">
    <property type="entry name" value="ABC_transporter-like_ATP-bd"/>
</dbReference>
<evidence type="ECO:0000256" key="3">
    <source>
        <dbReference type="ARBA" id="ARBA00022741"/>
    </source>
</evidence>
<evidence type="ECO:0000256" key="4">
    <source>
        <dbReference type="ARBA" id="ARBA00022840"/>
    </source>
</evidence>
<evidence type="ECO:0000256" key="5">
    <source>
        <dbReference type="SAM" id="MobiDB-lite"/>
    </source>
</evidence>
<dbReference type="Proteomes" id="UP000318053">
    <property type="component" value="Unassembled WGS sequence"/>
</dbReference>
<dbReference type="SUPFAM" id="SSF52540">
    <property type="entry name" value="P-loop containing nucleoside triphosphate hydrolases"/>
    <property type="match status" value="1"/>
</dbReference>
<dbReference type="OrthoDB" id="9804199at2"/>
<dbReference type="GO" id="GO:0016887">
    <property type="term" value="F:ATP hydrolysis activity"/>
    <property type="evidence" value="ECO:0007669"/>
    <property type="project" value="InterPro"/>
</dbReference>
<dbReference type="NCBIfam" id="TIGR00972">
    <property type="entry name" value="3a0107s01c2"/>
    <property type="match status" value="1"/>
</dbReference>
<dbReference type="InterPro" id="IPR005670">
    <property type="entry name" value="PstB-like"/>
</dbReference>
<dbReference type="PROSITE" id="PS00211">
    <property type="entry name" value="ABC_TRANSPORTER_1"/>
    <property type="match status" value="1"/>
</dbReference>
<gene>
    <name evidence="7" type="primary">pstB</name>
    <name evidence="7" type="ORF">CA85_16420</name>
</gene>
<dbReference type="EMBL" id="SJPK01000003">
    <property type="protein sequence ID" value="TWT73175.1"/>
    <property type="molecule type" value="Genomic_DNA"/>
</dbReference>
<keyword evidence="4 7" id="KW-0067">ATP-binding</keyword>
<dbReference type="GO" id="GO:0005524">
    <property type="term" value="F:ATP binding"/>
    <property type="evidence" value="ECO:0007669"/>
    <property type="project" value="UniProtKB-KW"/>
</dbReference>
<dbReference type="InterPro" id="IPR017871">
    <property type="entry name" value="ABC_transporter-like_CS"/>
</dbReference>
<protein>
    <submittedName>
        <fullName evidence="7">Phosphate import ATP-binding protein PstB</fullName>
    </submittedName>
</protein>
<evidence type="ECO:0000256" key="1">
    <source>
        <dbReference type="ARBA" id="ARBA00022448"/>
    </source>
</evidence>
<name>A0A5C5YFQ3_9BACT</name>
<dbReference type="PANTHER" id="PTHR43423">
    <property type="entry name" value="ABC TRANSPORTER I FAMILY MEMBER 17"/>
    <property type="match status" value="1"/>
</dbReference>
<dbReference type="PANTHER" id="PTHR43423:SF1">
    <property type="entry name" value="ABC TRANSPORTER I FAMILY MEMBER 17"/>
    <property type="match status" value="1"/>
</dbReference>
<organism evidence="7 8">
    <name type="scientific">Allorhodopirellula solitaria</name>
    <dbReference type="NCBI Taxonomy" id="2527987"/>
    <lineage>
        <taxon>Bacteria</taxon>
        <taxon>Pseudomonadati</taxon>
        <taxon>Planctomycetota</taxon>
        <taxon>Planctomycetia</taxon>
        <taxon>Pirellulales</taxon>
        <taxon>Pirellulaceae</taxon>
        <taxon>Allorhodopirellula</taxon>
    </lineage>
</organism>
<sequence>MTFTKTKQAPAETLKPERIPAADPPAALQPTGARNPLSEPSRPESSPPIAISFDSFNAFYGDYQAIDQINLQIPSKQVTGFIGPSGCGKTTLLRWINRMNDIVPTARSTGQLHLHDLDVLASSTDVVELRRRVGIVFQKPNPFPKSIYDNVAYGARLHLKLTRTELDALVEWSLRKAAVWSEVKDRLHKPALGLSGGQQQRVCIARTIATGPEVLLMDEPCSALDPISTSAIEDLIFELRQQFTIVIVTHNMQQASRVSDMTAFFYQGKVVEFGTTDQVFTCPTEKQTEDYVTGKFG</sequence>
<dbReference type="Gene3D" id="3.40.50.300">
    <property type="entry name" value="P-loop containing nucleotide triphosphate hydrolases"/>
    <property type="match status" value="1"/>
</dbReference>
<proteinExistence type="predicted"/>
<dbReference type="CDD" id="cd03260">
    <property type="entry name" value="ABC_PstB_phosphate_transporter"/>
    <property type="match status" value="1"/>
</dbReference>
<keyword evidence="1" id="KW-0813">Transport</keyword>
<reference evidence="7 8" key="1">
    <citation type="submission" date="2019-02" db="EMBL/GenBank/DDBJ databases">
        <title>Deep-cultivation of Planctomycetes and their phenomic and genomic characterization uncovers novel biology.</title>
        <authorList>
            <person name="Wiegand S."/>
            <person name="Jogler M."/>
            <person name="Boedeker C."/>
            <person name="Pinto D."/>
            <person name="Vollmers J."/>
            <person name="Rivas-Marin E."/>
            <person name="Kohn T."/>
            <person name="Peeters S.H."/>
            <person name="Heuer A."/>
            <person name="Rast P."/>
            <person name="Oberbeckmann S."/>
            <person name="Bunk B."/>
            <person name="Jeske O."/>
            <person name="Meyerdierks A."/>
            <person name="Storesund J.E."/>
            <person name="Kallscheuer N."/>
            <person name="Luecker S."/>
            <person name="Lage O.M."/>
            <person name="Pohl T."/>
            <person name="Merkel B.J."/>
            <person name="Hornburger P."/>
            <person name="Mueller R.-W."/>
            <person name="Bruemmer F."/>
            <person name="Labrenz M."/>
            <person name="Spormann A.M."/>
            <person name="Op Den Camp H."/>
            <person name="Overmann J."/>
            <person name="Amann R."/>
            <person name="Jetten M.S.M."/>
            <person name="Mascher T."/>
            <person name="Medema M.H."/>
            <person name="Devos D.P."/>
            <person name="Kaster A.-K."/>
            <person name="Ovreas L."/>
            <person name="Rohde M."/>
            <person name="Galperin M.Y."/>
            <person name="Jogler C."/>
        </authorList>
    </citation>
    <scope>NUCLEOTIDE SEQUENCE [LARGE SCALE GENOMIC DNA]</scope>
    <source>
        <strain evidence="7 8">CA85</strain>
    </source>
</reference>
<evidence type="ECO:0000313" key="7">
    <source>
        <dbReference type="EMBL" id="TWT73175.1"/>
    </source>
</evidence>
<keyword evidence="8" id="KW-1185">Reference proteome</keyword>
<dbReference type="PROSITE" id="PS50893">
    <property type="entry name" value="ABC_TRANSPORTER_2"/>
    <property type="match status" value="1"/>
</dbReference>
<dbReference type="InterPro" id="IPR027417">
    <property type="entry name" value="P-loop_NTPase"/>
</dbReference>
<feature type="region of interest" description="Disordered" evidence="5">
    <location>
        <begin position="1"/>
        <end position="47"/>
    </location>
</feature>
<keyword evidence="3" id="KW-0547">Nucleotide-binding</keyword>
<dbReference type="GO" id="GO:0035435">
    <property type="term" value="P:phosphate ion transmembrane transport"/>
    <property type="evidence" value="ECO:0007669"/>
    <property type="project" value="InterPro"/>
</dbReference>
<dbReference type="AlphaFoldDB" id="A0A5C5YFQ3"/>
<accession>A0A5C5YFQ3</accession>
<dbReference type="RefSeq" id="WP_146390737.1">
    <property type="nucleotide sequence ID" value="NZ_SJPK01000003.1"/>
</dbReference>
<evidence type="ECO:0000259" key="6">
    <source>
        <dbReference type="PROSITE" id="PS50893"/>
    </source>
</evidence>
<feature type="compositionally biased region" description="Low complexity" evidence="5">
    <location>
        <begin position="36"/>
        <end position="47"/>
    </location>
</feature>
<comment type="caution">
    <text evidence="7">The sequence shown here is derived from an EMBL/GenBank/DDBJ whole genome shotgun (WGS) entry which is preliminary data.</text>
</comment>
<evidence type="ECO:0000313" key="8">
    <source>
        <dbReference type="Proteomes" id="UP000318053"/>
    </source>
</evidence>
<dbReference type="GO" id="GO:0005315">
    <property type="term" value="F:phosphate transmembrane transporter activity"/>
    <property type="evidence" value="ECO:0007669"/>
    <property type="project" value="InterPro"/>
</dbReference>
<dbReference type="GO" id="GO:0016020">
    <property type="term" value="C:membrane"/>
    <property type="evidence" value="ECO:0007669"/>
    <property type="project" value="InterPro"/>
</dbReference>
<dbReference type="InterPro" id="IPR003593">
    <property type="entry name" value="AAA+_ATPase"/>
</dbReference>